<name>A0AB39CKK3_9BURK</name>
<sequence length="149" mass="15824">MTPPTAAPDTAALRALIQDHFDRSGLMRHLRARLGDVAPGRVHVHLPYGPNLTQHLGYFHAGATSSIADAAGGFAAMTRAQPGHTVLSVEFKINMLAPARGESLEAVGRVVRAGRTLTIVQVDVYALNAGEKTPVALMQQTLMNLPEPA</sequence>
<dbReference type="Pfam" id="PF03061">
    <property type="entry name" value="4HBT"/>
    <property type="match status" value="1"/>
</dbReference>
<evidence type="ECO:0000259" key="3">
    <source>
        <dbReference type="Pfam" id="PF03061"/>
    </source>
</evidence>
<organism evidence="5">
    <name type="scientific">Castellaniella ginsengisoli</name>
    <dbReference type="NCBI Taxonomy" id="546114"/>
    <lineage>
        <taxon>Bacteria</taxon>
        <taxon>Pseudomonadati</taxon>
        <taxon>Pseudomonadota</taxon>
        <taxon>Betaproteobacteria</taxon>
        <taxon>Burkholderiales</taxon>
        <taxon>Alcaligenaceae</taxon>
        <taxon>Castellaniella</taxon>
    </lineage>
</organism>
<keyword evidence="2 5" id="KW-0378">Hydrolase</keyword>
<dbReference type="CDD" id="cd03443">
    <property type="entry name" value="PaaI_thioesterase"/>
    <property type="match status" value="1"/>
</dbReference>
<dbReference type="EMBL" id="CP158254">
    <property type="protein sequence ID" value="XDJ47889.1"/>
    <property type="molecule type" value="Genomic_DNA"/>
</dbReference>
<evidence type="ECO:0000313" key="6">
    <source>
        <dbReference type="EMBL" id="XDJ47889.1"/>
    </source>
</evidence>
<dbReference type="GO" id="GO:0047617">
    <property type="term" value="F:fatty acyl-CoA hydrolase activity"/>
    <property type="evidence" value="ECO:0007669"/>
    <property type="project" value="InterPro"/>
</dbReference>
<evidence type="ECO:0000313" key="8">
    <source>
        <dbReference type="Proteomes" id="UP001500573"/>
    </source>
</evidence>
<dbReference type="InterPro" id="IPR039298">
    <property type="entry name" value="ACOT13"/>
</dbReference>
<dbReference type="NCBIfam" id="TIGR00369">
    <property type="entry name" value="unchar_dom_1"/>
    <property type="match status" value="1"/>
</dbReference>
<keyword evidence="8" id="KW-1185">Reference proteome</keyword>
<evidence type="ECO:0000313" key="4">
    <source>
        <dbReference type="EMBL" id="GAA0780457.1"/>
    </source>
</evidence>
<dbReference type="AlphaFoldDB" id="A0AB39CKK3"/>
<evidence type="ECO:0000256" key="2">
    <source>
        <dbReference type="ARBA" id="ARBA00022801"/>
    </source>
</evidence>
<dbReference type="InterPro" id="IPR006683">
    <property type="entry name" value="Thioestr_dom"/>
</dbReference>
<dbReference type="EMBL" id="CP158252">
    <property type="protein sequence ID" value="XDJ42762.1"/>
    <property type="molecule type" value="Genomic_DNA"/>
</dbReference>
<feature type="domain" description="Thioesterase" evidence="3">
    <location>
        <begin position="57"/>
        <end position="127"/>
    </location>
</feature>
<dbReference type="EMBL" id="BAAAEX010000010">
    <property type="protein sequence ID" value="GAA0780457.1"/>
    <property type="molecule type" value="Genomic_DNA"/>
</dbReference>
<dbReference type="EC" id="3.1.2.-" evidence="5"/>
<dbReference type="InterPro" id="IPR029069">
    <property type="entry name" value="HotDog_dom_sf"/>
</dbReference>
<dbReference type="InterPro" id="IPR003736">
    <property type="entry name" value="PAAI_dom"/>
</dbReference>
<comment type="similarity">
    <text evidence="1">Belongs to the thioesterase PaaI family.</text>
</comment>
<dbReference type="SUPFAM" id="SSF54637">
    <property type="entry name" value="Thioesterase/thiol ester dehydrase-isomerase"/>
    <property type="match status" value="1"/>
</dbReference>
<reference evidence="4" key="1">
    <citation type="journal article" date="2014" name="Int. J. Syst. Evol. Microbiol.">
        <title>Complete genome of a new Firmicutes species belonging to the dominant human colonic microbiota ('Ruminococcus bicirculans') reveals two chromosomes and a selective capacity to utilize plant glucans.</title>
        <authorList>
            <consortium name="NISC Comparative Sequencing Program"/>
            <person name="Wegmann U."/>
            <person name="Louis P."/>
            <person name="Goesmann A."/>
            <person name="Henrissat B."/>
            <person name="Duncan S.H."/>
            <person name="Flint H.J."/>
        </authorList>
    </citation>
    <scope>NUCLEOTIDE SEQUENCE</scope>
    <source>
        <strain evidence="4">JCM 15515</strain>
    </source>
</reference>
<gene>
    <name evidence="7" type="ORF">ABRY94_03765</name>
    <name evidence="5" type="ORF">ABRY99_04085</name>
    <name evidence="6" type="ORF">ABRZ04_02125</name>
    <name evidence="4" type="ORF">GCM10009108_20430</name>
</gene>
<reference evidence="8" key="2">
    <citation type="journal article" date="2019" name="Int. J. Syst. Evol. Microbiol.">
        <title>The Global Catalogue of Microorganisms (GCM) 10K type strain sequencing project: providing services to taxonomists for standard genome sequencing and annotation.</title>
        <authorList>
            <consortium name="The Broad Institute Genomics Platform"/>
            <consortium name="The Broad Institute Genome Sequencing Center for Infectious Disease"/>
            <person name="Wu L."/>
            <person name="Ma J."/>
        </authorList>
    </citation>
    <scope>NUCLEOTIDE SEQUENCE [LARGE SCALE GENOMIC DNA]</scope>
    <source>
        <strain evidence="8">JCM 15515</strain>
    </source>
</reference>
<dbReference type="Gene3D" id="3.10.129.10">
    <property type="entry name" value="Hotdog Thioesterase"/>
    <property type="match status" value="1"/>
</dbReference>
<accession>A0AB39CKK3</accession>
<dbReference type="Proteomes" id="UP001500573">
    <property type="component" value="Unassembled WGS sequence"/>
</dbReference>
<reference evidence="4" key="3">
    <citation type="submission" date="2023-12" db="EMBL/GenBank/DDBJ databases">
        <authorList>
            <person name="Sun Q."/>
            <person name="Inoue M."/>
        </authorList>
    </citation>
    <scope>NUCLEOTIDE SEQUENCE</scope>
    <source>
        <strain evidence="4">JCM 15515</strain>
    </source>
</reference>
<dbReference type="PANTHER" id="PTHR21660:SF1">
    <property type="entry name" value="ACYL-COENZYME A THIOESTERASE 13"/>
    <property type="match status" value="1"/>
</dbReference>
<evidence type="ECO:0000256" key="1">
    <source>
        <dbReference type="ARBA" id="ARBA00008324"/>
    </source>
</evidence>
<dbReference type="PANTHER" id="PTHR21660">
    <property type="entry name" value="THIOESTERASE SUPERFAMILY MEMBER-RELATED"/>
    <property type="match status" value="1"/>
</dbReference>
<dbReference type="RefSeq" id="WP_343838264.1">
    <property type="nucleotide sequence ID" value="NZ_BAAAEX010000010.1"/>
</dbReference>
<evidence type="ECO:0000313" key="7">
    <source>
        <dbReference type="EMBL" id="XDJ69924.1"/>
    </source>
</evidence>
<protein>
    <submittedName>
        <fullName evidence="5">PaaI family thioesterase</fullName>
        <ecNumber evidence="5">3.1.2.-</ecNumber>
    </submittedName>
</protein>
<evidence type="ECO:0000313" key="5">
    <source>
        <dbReference type="EMBL" id="XDJ42762.1"/>
    </source>
</evidence>
<proteinExistence type="inferred from homology"/>
<dbReference type="EMBL" id="CP158262">
    <property type="protein sequence ID" value="XDJ69924.1"/>
    <property type="molecule type" value="Genomic_DNA"/>
</dbReference>
<reference evidence="5" key="4">
    <citation type="submission" date="2024-05" db="EMBL/GenBank/DDBJ databases">
        <authorList>
            <person name="Luo Y.-C."/>
            <person name="Nicholds J."/>
            <person name="Mortimer T."/>
            <person name="Maboni G."/>
        </authorList>
    </citation>
    <scope>NUCLEOTIDE SEQUENCE</scope>
    <source>
        <strain evidence="7">144863</strain>
        <strain evidence="6">151836</strain>
        <strain evidence="5">153920</strain>
    </source>
</reference>